<feature type="domain" description="AAA+ ATPase" evidence="2">
    <location>
        <begin position="54"/>
        <end position="182"/>
    </location>
</feature>
<dbReference type="PANTHER" id="PTHR30050:SF5">
    <property type="entry name" value="DNAA REGULATORY INACTIVATOR HDA"/>
    <property type="match status" value="1"/>
</dbReference>
<protein>
    <submittedName>
        <fullName evidence="3">ATP-binding protein</fullName>
    </submittedName>
</protein>
<keyword evidence="1" id="KW-0235">DNA replication</keyword>
<evidence type="ECO:0000256" key="1">
    <source>
        <dbReference type="RuleBase" id="RU004227"/>
    </source>
</evidence>
<reference evidence="3 4" key="1">
    <citation type="submission" date="2020-02" db="EMBL/GenBank/DDBJ databases">
        <title>Genomic and physiological characterization of two novel Nitrospinaceae genera.</title>
        <authorList>
            <person name="Mueller A.J."/>
            <person name="Jung M.-Y."/>
            <person name="Strachan C.R."/>
            <person name="Herbold C.W."/>
            <person name="Kirkegaard R.H."/>
            <person name="Daims H."/>
        </authorList>
    </citation>
    <scope>NUCLEOTIDE SEQUENCE [LARGE SCALE GENOMIC DNA]</scope>
    <source>
        <strain evidence="3">EB</strain>
    </source>
</reference>
<dbReference type="Gene3D" id="1.10.8.60">
    <property type="match status" value="1"/>
</dbReference>
<dbReference type="InterPro" id="IPR055199">
    <property type="entry name" value="Hda_lid"/>
</dbReference>
<evidence type="ECO:0000313" key="4">
    <source>
        <dbReference type="Proteomes" id="UP000594688"/>
    </source>
</evidence>
<dbReference type="GO" id="GO:0006270">
    <property type="term" value="P:DNA replication initiation"/>
    <property type="evidence" value="ECO:0007669"/>
    <property type="project" value="TreeGrafter"/>
</dbReference>
<organism evidence="3 4">
    <name type="scientific">Candidatus Nitronauta litoralis</name>
    <dbReference type="NCBI Taxonomy" id="2705533"/>
    <lineage>
        <taxon>Bacteria</taxon>
        <taxon>Pseudomonadati</taxon>
        <taxon>Nitrospinota/Tectimicrobiota group</taxon>
        <taxon>Nitrospinota</taxon>
        <taxon>Nitrospinia</taxon>
        <taxon>Nitrospinales</taxon>
        <taxon>Nitrospinaceae</taxon>
        <taxon>Candidatus Nitronauta</taxon>
    </lineage>
</organism>
<dbReference type="InterPro" id="IPR013317">
    <property type="entry name" value="DnaA_dom"/>
</dbReference>
<dbReference type="Gene3D" id="3.40.50.300">
    <property type="entry name" value="P-loop containing nucleotide triphosphate hydrolases"/>
    <property type="match status" value="1"/>
</dbReference>
<keyword evidence="3" id="KW-0547">Nucleotide-binding</keyword>
<name>A0A7T0BXK0_9BACT</name>
<gene>
    <name evidence="3" type="ORF">G3M70_12750</name>
</gene>
<dbReference type="GO" id="GO:0005524">
    <property type="term" value="F:ATP binding"/>
    <property type="evidence" value="ECO:0007669"/>
    <property type="project" value="UniProtKB-KW"/>
</dbReference>
<accession>A0A7T0BXK0</accession>
<dbReference type="GO" id="GO:0005886">
    <property type="term" value="C:plasma membrane"/>
    <property type="evidence" value="ECO:0007669"/>
    <property type="project" value="TreeGrafter"/>
</dbReference>
<dbReference type="SUPFAM" id="SSF52540">
    <property type="entry name" value="P-loop containing nucleoside triphosphate hydrolases"/>
    <property type="match status" value="1"/>
</dbReference>
<dbReference type="EMBL" id="CP048685">
    <property type="protein sequence ID" value="QPJ62697.1"/>
    <property type="molecule type" value="Genomic_DNA"/>
</dbReference>
<proteinExistence type="inferred from homology"/>
<sequence length="252" mass="28098">MAGSSSTPGKPESSQFLFRFPAQAVYSFESFIETPPSSFALSAARDLIDNPEAPFQSLFIFGRRGAGKTHLLMAMGNEASNNGQDTLYISCKEWVEKLNSAAPEQGLEWASEVSRHQLLLMDDVDTLAGAPQAQEILYQVYNTIRENGDRLVLTSQVAPGQFQETESYLTSRFQWGLTAEIGPLDEKSQASVLAKLGRDRGLELTERVLHFLVQRLPRDYPSLKNAIEKINIESLRQKKKVSLPLIKSVLDF</sequence>
<dbReference type="InterPro" id="IPR003593">
    <property type="entry name" value="AAA+_ATPase"/>
</dbReference>
<dbReference type="PRINTS" id="PR00051">
    <property type="entry name" value="DNAA"/>
</dbReference>
<dbReference type="SMART" id="SM00382">
    <property type="entry name" value="AAA"/>
    <property type="match status" value="1"/>
</dbReference>
<keyword evidence="3" id="KW-0067">ATP-binding</keyword>
<comment type="similarity">
    <text evidence="1">Belongs to the DnaA family.</text>
</comment>
<evidence type="ECO:0000313" key="3">
    <source>
        <dbReference type="EMBL" id="QPJ62697.1"/>
    </source>
</evidence>
<dbReference type="Pfam" id="PF22688">
    <property type="entry name" value="Hda_lid"/>
    <property type="match status" value="1"/>
</dbReference>
<evidence type="ECO:0000259" key="2">
    <source>
        <dbReference type="SMART" id="SM00382"/>
    </source>
</evidence>
<dbReference type="Pfam" id="PF00308">
    <property type="entry name" value="Bac_DnaA"/>
    <property type="match status" value="1"/>
</dbReference>
<dbReference type="Proteomes" id="UP000594688">
    <property type="component" value="Chromosome"/>
</dbReference>
<dbReference type="PANTHER" id="PTHR30050">
    <property type="entry name" value="CHROMOSOMAL REPLICATION INITIATOR PROTEIN DNAA"/>
    <property type="match status" value="1"/>
</dbReference>
<dbReference type="CDD" id="cd00009">
    <property type="entry name" value="AAA"/>
    <property type="match status" value="1"/>
</dbReference>
<dbReference type="InterPro" id="IPR020591">
    <property type="entry name" value="Chromosome_initiator_DnaA-like"/>
</dbReference>
<dbReference type="KEGG" id="nli:G3M70_12750"/>
<dbReference type="AlphaFoldDB" id="A0A7T0BXK0"/>
<dbReference type="GO" id="GO:0003688">
    <property type="term" value="F:DNA replication origin binding"/>
    <property type="evidence" value="ECO:0007669"/>
    <property type="project" value="TreeGrafter"/>
</dbReference>
<dbReference type="InterPro" id="IPR027417">
    <property type="entry name" value="P-loop_NTPase"/>
</dbReference>